<dbReference type="CDD" id="cd01949">
    <property type="entry name" value="GGDEF"/>
    <property type="match status" value="1"/>
</dbReference>
<dbReference type="NCBIfam" id="TIGR00254">
    <property type="entry name" value="GGDEF"/>
    <property type="match status" value="1"/>
</dbReference>
<keyword evidence="2" id="KW-1133">Transmembrane helix</keyword>
<evidence type="ECO:0000256" key="2">
    <source>
        <dbReference type="SAM" id="Phobius"/>
    </source>
</evidence>
<dbReference type="OrthoDB" id="9115at2"/>
<dbReference type="KEGG" id="cyc:PCC7424_2062"/>
<dbReference type="InterPro" id="IPR000160">
    <property type="entry name" value="GGDEF_dom"/>
</dbReference>
<name>B7KF34_GLOC7</name>
<dbReference type="EMBL" id="CP001291">
    <property type="protein sequence ID" value="ACK70490.1"/>
    <property type="molecule type" value="Genomic_DNA"/>
</dbReference>
<dbReference type="PANTHER" id="PTHR45138:SF9">
    <property type="entry name" value="DIGUANYLATE CYCLASE DGCM-RELATED"/>
    <property type="match status" value="1"/>
</dbReference>
<dbReference type="RefSeq" id="WP_015954096.1">
    <property type="nucleotide sequence ID" value="NC_011729.1"/>
</dbReference>
<dbReference type="eggNOG" id="COG3706">
    <property type="taxonomic scope" value="Bacteria"/>
</dbReference>
<dbReference type="PROSITE" id="PS50887">
    <property type="entry name" value="GGDEF"/>
    <property type="match status" value="1"/>
</dbReference>
<dbReference type="GO" id="GO:0005886">
    <property type="term" value="C:plasma membrane"/>
    <property type="evidence" value="ECO:0007669"/>
    <property type="project" value="TreeGrafter"/>
</dbReference>
<dbReference type="SUPFAM" id="SSF55073">
    <property type="entry name" value="Nucleotide cyclase"/>
    <property type="match status" value="1"/>
</dbReference>
<dbReference type="FunFam" id="3.30.70.270:FF:000001">
    <property type="entry name" value="Diguanylate cyclase domain protein"/>
    <property type="match status" value="1"/>
</dbReference>
<gene>
    <name evidence="4" type="ordered locus">PCC7424_2062</name>
</gene>
<dbReference type="SMART" id="SM00267">
    <property type="entry name" value="GGDEF"/>
    <property type="match status" value="1"/>
</dbReference>
<evidence type="ECO:0000313" key="4">
    <source>
        <dbReference type="EMBL" id="ACK70490.1"/>
    </source>
</evidence>
<feature type="transmembrane region" description="Helical" evidence="2">
    <location>
        <begin position="371"/>
        <end position="393"/>
    </location>
</feature>
<keyword evidence="2" id="KW-0472">Membrane</keyword>
<dbReference type="eggNOG" id="COG2984">
    <property type="taxonomic scope" value="Bacteria"/>
</dbReference>
<dbReference type="PANTHER" id="PTHR45138">
    <property type="entry name" value="REGULATORY COMPONENTS OF SENSORY TRANSDUCTION SYSTEM"/>
    <property type="match status" value="1"/>
</dbReference>
<evidence type="ECO:0000313" key="5">
    <source>
        <dbReference type="Proteomes" id="UP000002384"/>
    </source>
</evidence>
<accession>B7KF34</accession>
<evidence type="ECO:0000259" key="3">
    <source>
        <dbReference type="PROSITE" id="PS50887"/>
    </source>
</evidence>
<dbReference type="HOGENOM" id="CLU_440567_0_0_3"/>
<dbReference type="InterPro" id="IPR029787">
    <property type="entry name" value="Nucleotide_cyclase"/>
</dbReference>
<proteinExistence type="predicted"/>
<feature type="transmembrane region" description="Helical" evidence="2">
    <location>
        <begin position="7"/>
        <end position="27"/>
    </location>
</feature>
<dbReference type="AlphaFoldDB" id="B7KF34"/>
<reference evidence="5" key="1">
    <citation type="journal article" date="2011" name="MBio">
        <title>Novel metabolic attributes of the genus Cyanothece, comprising a group of unicellular nitrogen-fixing Cyanobacteria.</title>
        <authorList>
            <person name="Bandyopadhyay A."/>
            <person name="Elvitigala T."/>
            <person name="Welsh E."/>
            <person name="Stockel J."/>
            <person name="Liberton M."/>
            <person name="Min H."/>
            <person name="Sherman L.A."/>
            <person name="Pakrasi H.B."/>
        </authorList>
    </citation>
    <scope>NUCLEOTIDE SEQUENCE [LARGE SCALE GENOMIC DNA]</scope>
    <source>
        <strain evidence="5">PCC 7424</strain>
    </source>
</reference>
<protein>
    <submittedName>
        <fullName evidence="4">Diguanylate cyclase</fullName>
    </submittedName>
</protein>
<dbReference type="Gene3D" id="3.30.70.270">
    <property type="match status" value="1"/>
</dbReference>
<dbReference type="STRING" id="65393.PCC7424_2062"/>
<organism evidence="4 5">
    <name type="scientific">Gloeothece citriformis (strain PCC 7424)</name>
    <name type="common">Cyanothece sp. (strain PCC 7424)</name>
    <dbReference type="NCBI Taxonomy" id="65393"/>
    <lineage>
        <taxon>Bacteria</taxon>
        <taxon>Bacillati</taxon>
        <taxon>Cyanobacteriota</taxon>
        <taxon>Cyanophyceae</taxon>
        <taxon>Oscillatoriophycideae</taxon>
        <taxon>Chroococcales</taxon>
        <taxon>Aphanothecaceae</taxon>
        <taxon>Gloeothece</taxon>
        <taxon>Gloeothece citriformis</taxon>
    </lineage>
</organism>
<sequence length="620" mass="71065">MILIGKINFKIIIFVINFIYFLIAIDWRKPIFSQIKSREETNAVAENCSLNTDFPSLTRVLVLFPYQADLPHHILATQAIKEEFNKIKNCNFDLYFEYLDLTRFSGEIYQKQLFNFYKTKYKEKSIDLVIISNDIGRNLWLKHREKILPNTPVVFYDSDCQNFALDKLPTDFRGICYKVDYIQSVSWILQIRPAIKEIILVHGVGIIEQQAEFRAYDALKKTFKGQVKITDLSHLPLAQIKHRVASLSKRSIVVYGLMSEDVDGIRYRPLDVLRQLTEVSAVPVLSGYDQFIGTGTVGGYMSSIQQQANKAVLLGLSILKDQSTRNLPVITYSTNQFIFDYPVLRHWNIPLSALPPDSIVKNPQYSLWQLYRWQIIAIAVSFIGLISLVIYLSGLNRKLNHARLAYSELNASLETKVIERTAELKEVNSRLEAEIIERSQAEAEKERLIAKLNRLSHIDNLTSLANRRSFDLYLKQEWNRHYRTQLPLSLILCDIDYFKKLNDTYGHQAGDECLKRVAKVLKKHTKRSSDLAARYGGEEFAIILPETDLEGAIFLAESIKDNIKSLRIPNSASLVKPFVSMTFGVATMVPTQHQSLDILISLADQALYRGKNNGRDQVSV</sequence>
<dbReference type="Pfam" id="PF00990">
    <property type="entry name" value="GGDEF"/>
    <property type="match status" value="1"/>
</dbReference>
<dbReference type="GO" id="GO:0043709">
    <property type="term" value="P:cell adhesion involved in single-species biofilm formation"/>
    <property type="evidence" value="ECO:0007669"/>
    <property type="project" value="TreeGrafter"/>
</dbReference>
<dbReference type="Proteomes" id="UP000002384">
    <property type="component" value="Chromosome"/>
</dbReference>
<feature type="domain" description="GGDEF" evidence="3">
    <location>
        <begin position="486"/>
        <end position="620"/>
    </location>
</feature>
<keyword evidence="5" id="KW-1185">Reference proteome</keyword>
<dbReference type="InterPro" id="IPR050469">
    <property type="entry name" value="Diguanylate_Cyclase"/>
</dbReference>
<evidence type="ECO:0000256" key="1">
    <source>
        <dbReference type="SAM" id="Coils"/>
    </source>
</evidence>
<keyword evidence="1" id="KW-0175">Coiled coil</keyword>
<dbReference type="GO" id="GO:1902201">
    <property type="term" value="P:negative regulation of bacterial-type flagellum-dependent cell motility"/>
    <property type="evidence" value="ECO:0007669"/>
    <property type="project" value="TreeGrafter"/>
</dbReference>
<keyword evidence="2" id="KW-0812">Transmembrane</keyword>
<dbReference type="GO" id="GO:0052621">
    <property type="term" value="F:diguanylate cyclase activity"/>
    <property type="evidence" value="ECO:0007669"/>
    <property type="project" value="TreeGrafter"/>
</dbReference>
<feature type="coiled-coil region" evidence="1">
    <location>
        <begin position="424"/>
        <end position="458"/>
    </location>
</feature>
<dbReference type="InterPro" id="IPR043128">
    <property type="entry name" value="Rev_trsase/Diguanyl_cyclase"/>
</dbReference>